<keyword evidence="1" id="KW-0812">Transmembrane</keyword>
<comment type="caution">
    <text evidence="3">The sequence shown here is derived from an EMBL/GenBank/DDBJ whole genome shotgun (WGS) entry which is preliminary data.</text>
</comment>
<evidence type="ECO:0000256" key="1">
    <source>
        <dbReference type="SAM" id="Phobius"/>
    </source>
</evidence>
<dbReference type="EMBL" id="SEKV01000343">
    <property type="protein sequence ID" value="TFY58712.1"/>
    <property type="molecule type" value="Genomic_DNA"/>
</dbReference>
<feature type="transmembrane region" description="Helical" evidence="1">
    <location>
        <begin position="105"/>
        <end position="129"/>
    </location>
</feature>
<organism evidence="3 4">
    <name type="scientific">Rhodofomes roseus</name>
    <dbReference type="NCBI Taxonomy" id="34475"/>
    <lineage>
        <taxon>Eukaryota</taxon>
        <taxon>Fungi</taxon>
        <taxon>Dikarya</taxon>
        <taxon>Basidiomycota</taxon>
        <taxon>Agaricomycotina</taxon>
        <taxon>Agaricomycetes</taxon>
        <taxon>Polyporales</taxon>
        <taxon>Rhodofomes</taxon>
    </lineage>
</organism>
<name>A0A4Y9Y947_9APHY</name>
<dbReference type="InterPro" id="IPR045340">
    <property type="entry name" value="DUF6533"/>
</dbReference>
<evidence type="ECO:0000259" key="2">
    <source>
        <dbReference type="Pfam" id="PF20151"/>
    </source>
</evidence>
<keyword evidence="1" id="KW-0472">Membrane</keyword>
<sequence length="282" mass="31255">MSTPSTEVISVIGYHIIQNYFEIAAAGLLLYDLAITLDEELQYMWLFRPPSMLFLLNRIDMLAMCACFLLKPFASQAILCTIELQSLNCALRYGHLVESPTMDRILFGLIPFIVNLFGAAQDSIVLYPLAQFGLCATTNRNSPTTSISVLLLVNILDLALVVTSALYVSSSSVIQAYNPLPVTIFPITSIIIARFTLDLRKLAAEAQNLESSKVVPLSNADEWQFMTSPMKPYKSIVRWNRECLDADPDMPAGFASVTGFTDDVEREGDAEMQVVHRVSLNA</sequence>
<feature type="transmembrane region" description="Helical" evidence="1">
    <location>
        <begin position="180"/>
        <end position="197"/>
    </location>
</feature>
<dbReference type="Proteomes" id="UP000298390">
    <property type="component" value="Unassembled WGS sequence"/>
</dbReference>
<evidence type="ECO:0000313" key="4">
    <source>
        <dbReference type="Proteomes" id="UP000298390"/>
    </source>
</evidence>
<dbReference type="AlphaFoldDB" id="A0A4Y9Y947"/>
<dbReference type="Pfam" id="PF20151">
    <property type="entry name" value="DUF6533"/>
    <property type="match status" value="1"/>
</dbReference>
<feature type="transmembrane region" description="Helical" evidence="1">
    <location>
        <begin position="12"/>
        <end position="31"/>
    </location>
</feature>
<proteinExistence type="predicted"/>
<evidence type="ECO:0000313" key="3">
    <source>
        <dbReference type="EMBL" id="TFY58712.1"/>
    </source>
</evidence>
<feature type="transmembrane region" description="Helical" evidence="1">
    <location>
        <begin position="149"/>
        <end position="168"/>
    </location>
</feature>
<gene>
    <name evidence="3" type="ORF">EVJ58_g6243</name>
</gene>
<feature type="domain" description="DUF6533" evidence="2">
    <location>
        <begin position="20"/>
        <end position="59"/>
    </location>
</feature>
<reference evidence="3 4" key="1">
    <citation type="submission" date="2019-01" db="EMBL/GenBank/DDBJ databases">
        <title>Genome sequencing of the rare red list fungi Fomitopsis rosea.</title>
        <authorList>
            <person name="Buettner E."/>
            <person name="Kellner H."/>
        </authorList>
    </citation>
    <scope>NUCLEOTIDE SEQUENCE [LARGE SCALE GENOMIC DNA]</scope>
    <source>
        <strain evidence="3 4">DSM 105464</strain>
    </source>
</reference>
<accession>A0A4Y9Y947</accession>
<keyword evidence="1" id="KW-1133">Transmembrane helix</keyword>
<protein>
    <recommendedName>
        <fullName evidence="2">DUF6533 domain-containing protein</fullName>
    </recommendedName>
</protein>